<evidence type="ECO:0000256" key="1">
    <source>
        <dbReference type="ARBA" id="ARBA00022801"/>
    </source>
</evidence>
<dbReference type="InterPro" id="IPR011059">
    <property type="entry name" value="Metal-dep_hydrolase_composite"/>
</dbReference>
<dbReference type="Pfam" id="PF01979">
    <property type="entry name" value="Amidohydro_1"/>
    <property type="match status" value="1"/>
</dbReference>
<dbReference type="GO" id="GO:0050416">
    <property type="term" value="F:formimidoylglutamate deiminase activity"/>
    <property type="evidence" value="ECO:0007669"/>
    <property type="project" value="UniProtKB-EC"/>
</dbReference>
<evidence type="ECO:0000259" key="2">
    <source>
        <dbReference type="Pfam" id="PF01979"/>
    </source>
</evidence>
<dbReference type="EMBL" id="JAEPES010000001">
    <property type="protein sequence ID" value="MBK4346033.1"/>
    <property type="molecule type" value="Genomic_DNA"/>
</dbReference>
<dbReference type="NCBIfam" id="NF006681">
    <property type="entry name" value="PRK09229.1-2"/>
    <property type="match status" value="1"/>
</dbReference>
<dbReference type="PANTHER" id="PTHR43794">
    <property type="entry name" value="AMINOHYDROLASE SSNA-RELATED"/>
    <property type="match status" value="1"/>
</dbReference>
<sequence>MTSFWAEAAVVDGVVTPSVRITADAGIVTSVSTEPPRESDRVLPGLTVPGLANGHSHAFHRALRGRTHDGGGTFWTWREQMYALASRLTPDSYYELASAAFAEMLLAGYTVVGEFHYLHDASVYGTAMDEAVLAAADTAGIRMTLLDTLYLQGGLSEGGSALPLAPEQQRFSDGSLAGWATRHASLSVGDTARLGAAVHSVRAVDPSLLADFATLTVGSPVHAHVSEQPAENLQTLAAWGRTPVQVLEPLLGADFTAVHGTHLSDDDIRLLGSSASTVCICPTTERDLADGVGPGSALLAAGASLSLGSDQNAVIDPFEEVRGLEMDERLVSGERGRFSPSQLLTAATADGYRSLGWDGGSIAVGSLCDLTAVSTTSVRTAGAAADQLWLAATAADVTTVVVNGTVVVDGGRHPFGDIGAMLASSIAALTTDFTQD</sequence>
<dbReference type="InterPro" id="IPR032466">
    <property type="entry name" value="Metal_Hydrolase"/>
</dbReference>
<dbReference type="SUPFAM" id="SSF51556">
    <property type="entry name" value="Metallo-dependent hydrolases"/>
    <property type="match status" value="1"/>
</dbReference>
<dbReference type="AlphaFoldDB" id="A0A934SI54"/>
<keyword evidence="4" id="KW-1185">Reference proteome</keyword>
<proteinExistence type="predicted"/>
<dbReference type="PANTHER" id="PTHR43794:SF11">
    <property type="entry name" value="AMIDOHYDROLASE-RELATED DOMAIN-CONTAINING PROTEIN"/>
    <property type="match status" value="1"/>
</dbReference>
<dbReference type="SUPFAM" id="SSF51338">
    <property type="entry name" value="Composite domain of metallo-dependent hydrolases"/>
    <property type="match status" value="1"/>
</dbReference>
<reference evidence="3" key="1">
    <citation type="submission" date="2021-01" db="EMBL/GenBank/DDBJ databases">
        <title>Lacisediminihabitans sp. nov. strain G11-30, isolated from Antarctic Soil.</title>
        <authorList>
            <person name="Li J."/>
        </authorList>
    </citation>
    <scope>NUCLEOTIDE SEQUENCE</scope>
    <source>
        <strain evidence="3">G11-30</strain>
    </source>
</reference>
<dbReference type="InterPro" id="IPR050287">
    <property type="entry name" value="MTA/SAH_deaminase"/>
</dbReference>
<gene>
    <name evidence="3" type="ORF">IV501_00150</name>
</gene>
<name>A0A934SI54_9MICO</name>
<dbReference type="RefSeq" id="WP_200554402.1">
    <property type="nucleotide sequence ID" value="NZ_JAEPES010000001.1"/>
</dbReference>
<accession>A0A934SI54</accession>
<dbReference type="InterPro" id="IPR006680">
    <property type="entry name" value="Amidohydro-rel"/>
</dbReference>
<dbReference type="Gene3D" id="2.30.40.10">
    <property type="entry name" value="Urease, subunit C, domain 1"/>
    <property type="match status" value="1"/>
</dbReference>
<dbReference type="Gene3D" id="3.20.20.140">
    <property type="entry name" value="Metal-dependent hydrolases"/>
    <property type="match status" value="1"/>
</dbReference>
<comment type="caution">
    <text evidence="3">The sequence shown here is derived from an EMBL/GenBank/DDBJ whole genome shotgun (WGS) entry which is preliminary data.</text>
</comment>
<organism evidence="3 4">
    <name type="scientific">Lacisediminihabitans changchengi</name>
    <dbReference type="NCBI Taxonomy" id="2787634"/>
    <lineage>
        <taxon>Bacteria</taxon>
        <taxon>Bacillati</taxon>
        <taxon>Actinomycetota</taxon>
        <taxon>Actinomycetes</taxon>
        <taxon>Micrococcales</taxon>
        <taxon>Microbacteriaceae</taxon>
        <taxon>Lacisediminihabitans</taxon>
    </lineage>
</organism>
<dbReference type="EC" id="3.5.3.13" evidence="3"/>
<evidence type="ECO:0000313" key="3">
    <source>
        <dbReference type="EMBL" id="MBK4346033.1"/>
    </source>
</evidence>
<evidence type="ECO:0000313" key="4">
    <source>
        <dbReference type="Proteomes" id="UP000636458"/>
    </source>
</evidence>
<dbReference type="Proteomes" id="UP000636458">
    <property type="component" value="Unassembled WGS sequence"/>
</dbReference>
<protein>
    <submittedName>
        <fullName evidence="3">Formimidoylglutamate deiminase</fullName>
        <ecNumber evidence="3">3.5.3.13</ecNumber>
    </submittedName>
</protein>
<keyword evidence="1 3" id="KW-0378">Hydrolase</keyword>
<feature type="domain" description="Amidohydrolase-related" evidence="2">
    <location>
        <begin position="48"/>
        <end position="407"/>
    </location>
</feature>